<evidence type="ECO:0000313" key="4">
    <source>
        <dbReference type="Proteomes" id="UP000145727"/>
    </source>
</evidence>
<reference evidence="3 4" key="1">
    <citation type="journal article" date="2015" name="PLoS Pathog.">
        <title>Evolution of genome size and complexity in the rhabdoviridae.</title>
        <authorList>
            <person name="Walker P.J."/>
            <person name="Firth C."/>
            <person name="Widen S.G."/>
            <person name="Blasdell K.R."/>
            <person name="Guzman H."/>
            <person name="Wood T.G."/>
            <person name="Paradkar P.N."/>
            <person name="Holmes E.C."/>
            <person name="Tesh R.B."/>
            <person name="Vasilakis N."/>
        </authorList>
    </citation>
    <scope>NUCLEOTIDE SEQUENCE [LARGE SCALE GENOMIC DNA]</scope>
    <source>
        <strain evidence="3">CaAr16102</strain>
    </source>
</reference>
<feature type="coiled-coil region" evidence="1">
    <location>
        <begin position="16"/>
        <end position="43"/>
    </location>
</feature>
<accession>A0A0D3R1V8</accession>
<protein>
    <submittedName>
        <fullName evidence="3">Phosphoprotein</fullName>
    </submittedName>
</protein>
<evidence type="ECO:0000256" key="2">
    <source>
        <dbReference type="SAM" id="MobiDB-lite"/>
    </source>
</evidence>
<name>A0A0D3R1V8_9RHAB</name>
<dbReference type="RefSeq" id="YP_009362145.1">
    <property type="nucleotide sequence ID" value="NC_034534.1"/>
</dbReference>
<sequence>MENLSDLLKSYSESGLKSTFEDMSFLEEKIEEFERELDSDVKSPIIKEEGSDWLEKFLKDDDQENEPKETEKSPRKEDIENQWTDELDIQKSQPVLTVKIDDLKKGRDLDVFYHLKRILDHISHESGTTVIGKPDWGTRTVDIQVYCHHLNYTNPHLSRSSDEYDFPPPPPEEELATLCPKESLIVEEEKKEMEAEKTESKTHLIIPAKKGEKKPYRIDLHGFLPQTTDEVRFWLKKNGMLSRMTVYGDIPRWKTE</sequence>
<keyword evidence="1" id="KW-0175">Coiled coil</keyword>
<dbReference type="Proteomes" id="UP000145727">
    <property type="component" value="Segment"/>
</dbReference>
<keyword evidence="4" id="KW-1185">Reference proteome</keyword>
<evidence type="ECO:0000256" key="1">
    <source>
        <dbReference type="SAM" id="Coils"/>
    </source>
</evidence>
<feature type="region of interest" description="Disordered" evidence="2">
    <location>
        <begin position="56"/>
        <end position="80"/>
    </location>
</feature>
<dbReference type="GeneID" id="37627358"/>
<dbReference type="EMBL" id="KM205012">
    <property type="protein sequence ID" value="AJR28502.1"/>
    <property type="molecule type" value="Viral_cRNA"/>
</dbReference>
<dbReference type="KEGG" id="vg:37627358"/>
<dbReference type="OrthoDB" id="17511at10239"/>
<proteinExistence type="predicted"/>
<evidence type="ECO:0000313" key="3">
    <source>
        <dbReference type="EMBL" id="AJR28502.1"/>
    </source>
</evidence>
<feature type="compositionally biased region" description="Basic and acidic residues" evidence="2">
    <location>
        <begin position="56"/>
        <end position="79"/>
    </location>
</feature>
<organism evidence="3 4">
    <name type="scientific">Rochambeau virus</name>
    <dbReference type="NCBI Taxonomy" id="380435"/>
    <lineage>
        <taxon>Viruses</taxon>
        <taxon>Riboviria</taxon>
        <taxon>Orthornavirae</taxon>
        <taxon>Negarnaviricota</taxon>
        <taxon>Haploviricotina</taxon>
        <taxon>Monjiviricetes</taxon>
        <taxon>Mononegavirales</taxon>
        <taxon>Rhabdoviridae</taxon>
        <taxon>Alpharhabdovirinae</taxon>
        <taxon>Curiovirus</taxon>
        <taxon>Curiovirus rochambeau</taxon>
    </lineage>
</organism>